<dbReference type="InterPro" id="IPR010228">
    <property type="entry name" value="NADH_UbQ_OxRdtase_Gsu"/>
</dbReference>
<dbReference type="SUPFAM" id="SSF53706">
    <property type="entry name" value="Formate dehydrogenase/DMSO reductase, domains 1-3"/>
    <property type="match status" value="1"/>
</dbReference>
<dbReference type="Pfam" id="PF10588">
    <property type="entry name" value="NADH-G_4Fe-4S_3"/>
    <property type="match status" value="1"/>
</dbReference>
<dbReference type="InterPro" id="IPR009010">
    <property type="entry name" value="Asp_de-COase-like_dom_sf"/>
</dbReference>
<dbReference type="EC" id="7.1.1.-" evidence="14"/>
<comment type="similarity">
    <text evidence="2 14">Belongs to the complex I 75 kDa subunit family.</text>
</comment>
<comment type="cofactor">
    <cofactor evidence="1 14">
        <name>[4Fe-4S] cluster</name>
        <dbReference type="ChEBI" id="CHEBI:49883"/>
    </cofactor>
</comment>
<evidence type="ECO:0000256" key="7">
    <source>
        <dbReference type="ARBA" id="ARBA00022967"/>
    </source>
</evidence>
<evidence type="ECO:0000256" key="13">
    <source>
        <dbReference type="ARBA" id="ARBA00047712"/>
    </source>
</evidence>
<keyword evidence="7 14" id="KW-1278">Translocase</keyword>
<feature type="domain" description="2Fe-2S ferredoxin-type" evidence="15">
    <location>
        <begin position="1"/>
        <end position="83"/>
    </location>
</feature>
<evidence type="ECO:0000313" key="18">
    <source>
        <dbReference type="EMBL" id="MFC3285644.1"/>
    </source>
</evidence>
<evidence type="ECO:0000256" key="4">
    <source>
        <dbReference type="ARBA" id="ARBA00022714"/>
    </source>
</evidence>
<evidence type="ECO:0000256" key="1">
    <source>
        <dbReference type="ARBA" id="ARBA00001966"/>
    </source>
</evidence>
<dbReference type="SMART" id="SM00926">
    <property type="entry name" value="Molybdop_Fe4S4"/>
    <property type="match status" value="1"/>
</dbReference>
<dbReference type="CDD" id="cd02771">
    <property type="entry name" value="MopB_NDH-1_NuoG2-N7"/>
    <property type="match status" value="1"/>
</dbReference>
<evidence type="ECO:0000256" key="14">
    <source>
        <dbReference type="RuleBase" id="RU003525"/>
    </source>
</evidence>
<comment type="subunit">
    <text evidence="12">Composed of 13 different subunits. Subunits NuoCD, E, F, and G constitute the peripheral sector of the complex.</text>
</comment>
<evidence type="ECO:0000256" key="12">
    <source>
        <dbReference type="ARBA" id="ARBA00026021"/>
    </source>
</evidence>
<accession>A0ABV7LTC3</accession>
<dbReference type="SMART" id="SM00929">
    <property type="entry name" value="NADH-G_4Fe-4S_3"/>
    <property type="match status" value="1"/>
</dbReference>
<keyword evidence="19" id="KW-1185">Reference proteome</keyword>
<dbReference type="PROSITE" id="PS00642">
    <property type="entry name" value="COMPLEX1_75K_2"/>
    <property type="match status" value="1"/>
</dbReference>
<dbReference type="CDD" id="cd00207">
    <property type="entry name" value="fer2"/>
    <property type="match status" value="1"/>
</dbReference>
<evidence type="ECO:0000256" key="11">
    <source>
        <dbReference type="ARBA" id="ARBA00023075"/>
    </source>
</evidence>
<dbReference type="PROSITE" id="PS51669">
    <property type="entry name" value="4FE4S_MOW_BIS_MGD"/>
    <property type="match status" value="1"/>
</dbReference>
<keyword evidence="8 14" id="KW-0408">Iron</keyword>
<evidence type="ECO:0000256" key="8">
    <source>
        <dbReference type="ARBA" id="ARBA00023004"/>
    </source>
</evidence>
<keyword evidence="4 14" id="KW-0001">2Fe-2S</keyword>
<dbReference type="Pfam" id="PF22117">
    <property type="entry name" value="Fer4_Nqo3"/>
    <property type="match status" value="1"/>
</dbReference>
<dbReference type="PANTHER" id="PTHR43105:SF10">
    <property type="entry name" value="NADH-QUINONE OXIDOREDUCTASE SUBUNIT G"/>
    <property type="match status" value="1"/>
</dbReference>
<evidence type="ECO:0000256" key="6">
    <source>
        <dbReference type="ARBA" id="ARBA00022723"/>
    </source>
</evidence>
<dbReference type="InterPro" id="IPR006963">
    <property type="entry name" value="Mopterin_OxRdtase_4Fe-4S_dom"/>
</dbReference>
<keyword evidence="9 14" id="KW-0411">Iron-sulfur</keyword>
<dbReference type="InterPro" id="IPR054351">
    <property type="entry name" value="NADH_UbQ_OxRdtase_ferredoxin"/>
</dbReference>
<dbReference type="EMBL" id="JBHRUG010000037">
    <property type="protein sequence ID" value="MFC3285644.1"/>
    <property type="molecule type" value="Genomic_DNA"/>
</dbReference>
<dbReference type="PROSITE" id="PS00641">
    <property type="entry name" value="COMPLEX1_75K_1"/>
    <property type="match status" value="1"/>
</dbReference>
<dbReference type="Pfam" id="PF04879">
    <property type="entry name" value="Molybdop_Fe4S4"/>
    <property type="match status" value="1"/>
</dbReference>
<dbReference type="InterPro" id="IPR000283">
    <property type="entry name" value="NADH_UbQ_OxRdtase_75kDa_su_CS"/>
</dbReference>
<dbReference type="Pfam" id="PF00384">
    <property type="entry name" value="Molybdopterin"/>
    <property type="match status" value="1"/>
</dbReference>
<evidence type="ECO:0000259" key="15">
    <source>
        <dbReference type="PROSITE" id="PS51085"/>
    </source>
</evidence>
<dbReference type="Gene3D" id="3.10.20.740">
    <property type="match status" value="1"/>
</dbReference>
<dbReference type="RefSeq" id="WP_386776423.1">
    <property type="nucleotide sequence ID" value="NZ_JBHRUG010000037.1"/>
</dbReference>
<keyword evidence="11" id="KW-0830">Ubiquinone</keyword>
<feature type="domain" description="4Fe-4S Mo/W bis-MGD-type" evidence="16">
    <location>
        <begin position="221"/>
        <end position="277"/>
    </location>
</feature>
<sequence length="913" mass="100492">MATIHVDGQAYEVDETDNLLQACLSLGFDLPYFCWHPAMGSVGACRQCAVKQYHGAYDTHGGLVMACMVPAADDTRLSIDDEEAREFRRSVIEWLMVNHPHDCPVCEEGGHCHLQDMTVMTGHARRRYRFHKRTHRNQYLGPFIGHEMNRCITCYRCVRFYRDYAGGEDLGAFGANDNVYFGRHREGVLESEFAGNLTEVCPTGVFTDHPHGERYTRKWDMQFAPSVCHQCAVGCNTSPGERYGDIRRIENRYHGEINRFFLCDRGRFGYGYVNRDDRPRRPEWRHAVGEPGVTLEVDAALDRGADALRSAQRVLGIGSPRASLESNHQLRELVGEDNFSTGIVEREQACLARMTRLNRVSGLATPTLREVEAHDAILVLGEDPIQSAALLGLALRQAVLARREALAEARDIPAWHANAVMTLAQDARYPLFIAYPAATGLDGIAERCLRLAPDDIARLGFAVAHAIDDTAPAVDGLDDVTREAAGRIAEALLAAQRPLVVSGGSLESPAILDAAGNIARALAGRKRRGGLTLVRREANSTGVEMLGGRPLEWALDKLAHGTADALVVLENDLYQRLPRERVDRALDAAAVVVVLDHQRTATWERAHLGLPAASFAEGDGTLVSLEGRAQRFFQVYEPRYHRPEARIHESWRWLHALDTCLARHEARDVTLDMVTRDCARCHPGLAGIVDAAPGADYRVRGLKLARDPHRYSGRTAMRAHLDVSEPRPPQDPDSPFAFSMEGYYGFDRPRREVAFAWAPGWNSPQAWNKFTDEVGGHLRAGDPGVRLLEPEPSDAGYSDAIPPGFVPRDGEWRVVVLARLFGGEETSSRAAPIEARAAAPTLVLAEEDARRLGVAEGESLVLETTHARLVLPLGVESTLPSGVVGVPAGLDPTLASGDWAQLSAAAADREDRP</sequence>
<protein>
    <recommendedName>
        <fullName evidence="14">NADH-quinone oxidoreductase</fullName>
        <ecNumber evidence="14">7.1.1.-</ecNumber>
    </recommendedName>
</protein>
<dbReference type="SUPFAM" id="SSF54292">
    <property type="entry name" value="2Fe-2S ferredoxin-like"/>
    <property type="match status" value="1"/>
</dbReference>
<evidence type="ECO:0000259" key="16">
    <source>
        <dbReference type="PROSITE" id="PS51669"/>
    </source>
</evidence>
<comment type="catalytic activity">
    <reaction evidence="13 14">
        <text>a quinone + NADH + 5 H(+)(in) = a quinol + NAD(+) + 4 H(+)(out)</text>
        <dbReference type="Rhea" id="RHEA:57888"/>
        <dbReference type="ChEBI" id="CHEBI:15378"/>
        <dbReference type="ChEBI" id="CHEBI:24646"/>
        <dbReference type="ChEBI" id="CHEBI:57540"/>
        <dbReference type="ChEBI" id="CHEBI:57945"/>
        <dbReference type="ChEBI" id="CHEBI:132124"/>
    </reaction>
</comment>
<dbReference type="Gene3D" id="3.30.200.210">
    <property type="match status" value="1"/>
</dbReference>
<evidence type="ECO:0000256" key="2">
    <source>
        <dbReference type="ARBA" id="ARBA00005404"/>
    </source>
</evidence>
<dbReference type="PROSITE" id="PS00643">
    <property type="entry name" value="COMPLEX1_75K_3"/>
    <property type="match status" value="1"/>
</dbReference>
<evidence type="ECO:0000256" key="9">
    <source>
        <dbReference type="ARBA" id="ARBA00023014"/>
    </source>
</evidence>
<dbReference type="InterPro" id="IPR006656">
    <property type="entry name" value="Mopterin_OxRdtase"/>
</dbReference>
<dbReference type="Gene3D" id="3.40.50.740">
    <property type="match status" value="1"/>
</dbReference>
<dbReference type="PROSITE" id="PS51839">
    <property type="entry name" value="4FE4S_HC3"/>
    <property type="match status" value="1"/>
</dbReference>
<keyword evidence="6 14" id="KW-0479">Metal-binding</keyword>
<evidence type="ECO:0000259" key="17">
    <source>
        <dbReference type="PROSITE" id="PS51839"/>
    </source>
</evidence>
<dbReference type="PROSITE" id="PS51085">
    <property type="entry name" value="2FE2S_FER_2"/>
    <property type="match status" value="1"/>
</dbReference>
<dbReference type="PANTHER" id="PTHR43105">
    <property type="entry name" value="RESPIRATORY NITRATE REDUCTASE"/>
    <property type="match status" value="1"/>
</dbReference>
<keyword evidence="3 14" id="KW-0004">4Fe-4S</keyword>
<dbReference type="Proteomes" id="UP001595579">
    <property type="component" value="Unassembled WGS sequence"/>
</dbReference>
<dbReference type="SUPFAM" id="SSF50692">
    <property type="entry name" value="ADC-like"/>
    <property type="match status" value="1"/>
</dbReference>
<comment type="caution">
    <text evidence="18">The sequence shown here is derived from an EMBL/GenBank/DDBJ whole genome shotgun (WGS) entry which is preliminary data.</text>
</comment>
<comment type="function">
    <text evidence="14">NDH-1 shuttles electrons from NADH, via FMN and iron-sulfur (Fe-S) centers, to quinones in the respiratory chain. Couples the redox reaction to proton translocation (for every two electrons transferred, four hydrogen ions are translocated across the cytoplasmic membrane), and thus conserves the redox energy in a proton gradient.</text>
</comment>
<dbReference type="Pfam" id="PF13510">
    <property type="entry name" value="Fer2_4"/>
    <property type="match status" value="1"/>
</dbReference>
<dbReference type="NCBIfam" id="TIGR01973">
    <property type="entry name" value="NuoG"/>
    <property type="match status" value="1"/>
</dbReference>
<organism evidence="18 19">
    <name type="scientific">Litchfieldella rifensis</name>
    <dbReference type="NCBI Taxonomy" id="762643"/>
    <lineage>
        <taxon>Bacteria</taxon>
        <taxon>Pseudomonadati</taxon>
        <taxon>Pseudomonadota</taxon>
        <taxon>Gammaproteobacteria</taxon>
        <taxon>Oceanospirillales</taxon>
        <taxon>Halomonadaceae</taxon>
        <taxon>Litchfieldella</taxon>
    </lineage>
</organism>
<keyword evidence="5 14" id="KW-0874">Quinone</keyword>
<dbReference type="SUPFAM" id="SSF54862">
    <property type="entry name" value="4Fe-4S ferredoxins"/>
    <property type="match status" value="1"/>
</dbReference>
<comment type="cofactor">
    <cofactor evidence="14">
        <name>[2Fe-2S] cluster</name>
        <dbReference type="ChEBI" id="CHEBI:190135"/>
    </cofactor>
    <text evidence="14">Binds 1 [2Fe-2S] cluster per subunit.</text>
</comment>
<evidence type="ECO:0000256" key="10">
    <source>
        <dbReference type="ARBA" id="ARBA00023027"/>
    </source>
</evidence>
<gene>
    <name evidence="18" type="primary">nuoG</name>
    <name evidence="18" type="ORF">ACFOEV_18765</name>
</gene>
<evidence type="ECO:0000256" key="5">
    <source>
        <dbReference type="ARBA" id="ARBA00022719"/>
    </source>
</evidence>
<dbReference type="InterPro" id="IPR001041">
    <property type="entry name" value="2Fe-2S_ferredoxin-type"/>
</dbReference>
<evidence type="ECO:0000256" key="3">
    <source>
        <dbReference type="ARBA" id="ARBA00022485"/>
    </source>
</evidence>
<name>A0ABV7LTC3_9GAMM</name>
<dbReference type="InterPro" id="IPR050123">
    <property type="entry name" value="Prok_molybdopt-oxidoreductase"/>
</dbReference>
<keyword evidence="10 14" id="KW-0520">NAD</keyword>
<reference evidence="19" key="1">
    <citation type="journal article" date="2019" name="Int. J. Syst. Evol. Microbiol.">
        <title>The Global Catalogue of Microorganisms (GCM) 10K type strain sequencing project: providing services to taxonomists for standard genome sequencing and annotation.</title>
        <authorList>
            <consortium name="The Broad Institute Genomics Platform"/>
            <consortium name="The Broad Institute Genome Sequencing Center for Infectious Disease"/>
            <person name="Wu L."/>
            <person name="Ma J."/>
        </authorList>
    </citation>
    <scope>NUCLEOTIDE SEQUENCE [LARGE SCALE GENOMIC DNA]</scope>
    <source>
        <strain evidence="19">CECT 7698</strain>
    </source>
</reference>
<evidence type="ECO:0000313" key="19">
    <source>
        <dbReference type="Proteomes" id="UP001595579"/>
    </source>
</evidence>
<proteinExistence type="inferred from homology"/>
<dbReference type="InterPro" id="IPR036010">
    <property type="entry name" value="2Fe-2S_ferredoxin-like_sf"/>
</dbReference>
<dbReference type="InterPro" id="IPR019574">
    <property type="entry name" value="NADH_UbQ_OxRdtase_Gsu_4Fe4S-bd"/>
</dbReference>
<feature type="domain" description="4Fe-4S His(Cys)3-ligated-type" evidence="17">
    <location>
        <begin position="83"/>
        <end position="122"/>
    </location>
</feature>